<dbReference type="RefSeq" id="WP_199382140.1">
    <property type="nucleotide sequence ID" value="NZ_JAEMHM010000001.1"/>
</dbReference>
<proteinExistence type="predicted"/>
<accession>A0A8J7IVQ4</accession>
<dbReference type="AlphaFoldDB" id="A0A8J7IVQ4"/>
<organism evidence="1 2">
    <name type="scientific">Geomesophilobacter sediminis</name>
    <dbReference type="NCBI Taxonomy" id="2798584"/>
    <lineage>
        <taxon>Bacteria</taxon>
        <taxon>Pseudomonadati</taxon>
        <taxon>Thermodesulfobacteriota</taxon>
        <taxon>Desulfuromonadia</taxon>
        <taxon>Geobacterales</taxon>
        <taxon>Geobacteraceae</taxon>
        <taxon>Geomesophilobacter</taxon>
    </lineage>
</organism>
<evidence type="ECO:0000313" key="2">
    <source>
        <dbReference type="Proteomes" id="UP000636888"/>
    </source>
</evidence>
<dbReference type="EMBL" id="JAEMHM010000001">
    <property type="protein sequence ID" value="MBJ6723302.1"/>
    <property type="molecule type" value="Genomic_DNA"/>
</dbReference>
<keyword evidence="2" id="KW-1185">Reference proteome</keyword>
<dbReference type="Proteomes" id="UP000636888">
    <property type="component" value="Unassembled WGS sequence"/>
</dbReference>
<gene>
    <name evidence="1" type="ORF">JFN93_01155</name>
</gene>
<sequence>MREKVLARYLGKQSREQQPVNQQKSDVMTEEAFAEKIAALPKLDSGVLFVRKTDGFEANGNHYTDPEGKIVKYGTNPVTGDVTYVAQVSPQSYVIKFMRVGSEPLLLATVDKRGSDYAITTVTGKKITGETLIPLSHGILVGRGTTGFLYTPGKGTASIPVPDGFTVAPFQNGDVEGTKYVLLERVPVEGQVEGVVNAFKNVGSAFGISKKEDYLLLNYETRKQVAIDVSMDDKNEGNYSGCRKKKFGNVCDKVEFFESLFDKYGMPNAGHYYWRISWANTKLGPVAVVTENGMTKTIAENLDTGNKATIFSRVLGINYVIVTEQADGRIAAEAKLGFSKEVIDDITTKFN</sequence>
<name>A0A8J7IVQ4_9BACT</name>
<reference evidence="1" key="1">
    <citation type="submission" date="2020-12" db="EMBL/GenBank/DDBJ databases">
        <title>Geomonas sp. Red875, isolated from river sediment.</title>
        <authorList>
            <person name="Xu Z."/>
            <person name="Zhang Z."/>
            <person name="Masuda Y."/>
            <person name="Itoh H."/>
            <person name="Senoo K."/>
        </authorList>
    </citation>
    <scope>NUCLEOTIDE SEQUENCE</scope>
    <source>
        <strain evidence="1">Red875</strain>
    </source>
</reference>
<protein>
    <submittedName>
        <fullName evidence="1">Uncharacterized protein</fullName>
    </submittedName>
</protein>
<comment type="caution">
    <text evidence="1">The sequence shown here is derived from an EMBL/GenBank/DDBJ whole genome shotgun (WGS) entry which is preliminary data.</text>
</comment>
<evidence type="ECO:0000313" key="1">
    <source>
        <dbReference type="EMBL" id="MBJ6723302.1"/>
    </source>
</evidence>